<dbReference type="Proteomes" id="UP000762676">
    <property type="component" value="Unassembled WGS sequence"/>
</dbReference>
<accession>A0AAV4F295</accession>
<protein>
    <submittedName>
        <fullName evidence="1">Arrestin domain-containing protein 3</fullName>
    </submittedName>
</protein>
<sequence>MSVIQQSPPIPPVMFDGASCAPSAPPVVTGMPQYPPNLAPPSYSECITGRVSVKESGDEHTHGDLSFAPAYTYYNWGHTPTALPEPMSKR</sequence>
<proteinExistence type="predicted"/>
<reference evidence="1 2" key="1">
    <citation type="journal article" date="2021" name="Elife">
        <title>Chloroplast acquisition without the gene transfer in kleptoplastic sea slugs, Plakobranchus ocellatus.</title>
        <authorList>
            <person name="Maeda T."/>
            <person name="Takahashi S."/>
            <person name="Yoshida T."/>
            <person name="Shimamura S."/>
            <person name="Takaki Y."/>
            <person name="Nagai Y."/>
            <person name="Toyoda A."/>
            <person name="Suzuki Y."/>
            <person name="Arimoto A."/>
            <person name="Ishii H."/>
            <person name="Satoh N."/>
            <person name="Nishiyama T."/>
            <person name="Hasebe M."/>
            <person name="Maruyama T."/>
            <person name="Minagawa J."/>
            <person name="Obokata J."/>
            <person name="Shigenobu S."/>
        </authorList>
    </citation>
    <scope>NUCLEOTIDE SEQUENCE [LARGE SCALE GENOMIC DNA]</scope>
</reference>
<organism evidence="1 2">
    <name type="scientific">Elysia marginata</name>
    <dbReference type="NCBI Taxonomy" id="1093978"/>
    <lineage>
        <taxon>Eukaryota</taxon>
        <taxon>Metazoa</taxon>
        <taxon>Spiralia</taxon>
        <taxon>Lophotrochozoa</taxon>
        <taxon>Mollusca</taxon>
        <taxon>Gastropoda</taxon>
        <taxon>Heterobranchia</taxon>
        <taxon>Euthyneura</taxon>
        <taxon>Panpulmonata</taxon>
        <taxon>Sacoglossa</taxon>
        <taxon>Placobranchoidea</taxon>
        <taxon>Plakobranchidae</taxon>
        <taxon>Elysia</taxon>
    </lineage>
</organism>
<evidence type="ECO:0000313" key="1">
    <source>
        <dbReference type="EMBL" id="GFR67347.1"/>
    </source>
</evidence>
<dbReference type="AlphaFoldDB" id="A0AAV4F295"/>
<name>A0AAV4F295_9GAST</name>
<comment type="caution">
    <text evidence="1">The sequence shown here is derived from an EMBL/GenBank/DDBJ whole genome shotgun (WGS) entry which is preliminary data.</text>
</comment>
<dbReference type="EMBL" id="BMAT01007596">
    <property type="protein sequence ID" value="GFR67347.1"/>
    <property type="molecule type" value="Genomic_DNA"/>
</dbReference>
<evidence type="ECO:0000313" key="2">
    <source>
        <dbReference type="Proteomes" id="UP000762676"/>
    </source>
</evidence>
<keyword evidence="2" id="KW-1185">Reference proteome</keyword>
<gene>
    <name evidence="1" type="ORF">ElyMa_003703600</name>
</gene>